<accession>A0A517PEU6</accession>
<dbReference type="Pfam" id="PF07589">
    <property type="entry name" value="PEP-CTERM"/>
    <property type="match status" value="1"/>
</dbReference>
<name>A0A517PEU6_9PLAN</name>
<dbReference type="AlphaFoldDB" id="A0A517PEU6"/>
<evidence type="ECO:0000313" key="3">
    <source>
        <dbReference type="EMBL" id="QDT17896.1"/>
    </source>
</evidence>
<dbReference type="OrthoDB" id="286482at2"/>
<proteinExistence type="predicted"/>
<dbReference type="EMBL" id="CP036265">
    <property type="protein sequence ID" value="QDT17896.1"/>
    <property type="molecule type" value="Genomic_DNA"/>
</dbReference>
<dbReference type="InterPro" id="IPR013424">
    <property type="entry name" value="Ice-binding_C"/>
</dbReference>
<evidence type="ECO:0000313" key="4">
    <source>
        <dbReference type="Proteomes" id="UP000318741"/>
    </source>
</evidence>
<protein>
    <recommendedName>
        <fullName evidence="2">Ice-binding protein C-terminal domain-containing protein</fullName>
    </recommendedName>
</protein>
<feature type="chain" id="PRO_5021989821" description="Ice-binding protein C-terminal domain-containing protein" evidence="1">
    <location>
        <begin position="35"/>
        <end position="251"/>
    </location>
</feature>
<dbReference type="NCBIfam" id="TIGR02595">
    <property type="entry name" value="PEP_CTERM"/>
    <property type="match status" value="1"/>
</dbReference>
<gene>
    <name evidence="3" type="ORF">CA12_40320</name>
</gene>
<organism evidence="3 4">
    <name type="scientific">Alienimonas californiensis</name>
    <dbReference type="NCBI Taxonomy" id="2527989"/>
    <lineage>
        <taxon>Bacteria</taxon>
        <taxon>Pseudomonadati</taxon>
        <taxon>Planctomycetota</taxon>
        <taxon>Planctomycetia</taxon>
        <taxon>Planctomycetales</taxon>
        <taxon>Planctomycetaceae</taxon>
        <taxon>Alienimonas</taxon>
    </lineage>
</organism>
<keyword evidence="4" id="KW-1185">Reference proteome</keyword>
<dbReference type="KEGG" id="acaf:CA12_40320"/>
<sequence precursor="true">MSSPLKNRLSPALAGLWPLVAASVTLLVPHPAVADLVTSLDGVQIDRWIGSGENSAGFVLDWNDGAEAEVWGYRWSGTVTGEEMFRDIVTTDDSLFAKWDAPGSFGRPVYGIGYDRDPQNFALDDGTTFPANGLLETSPPDADGIAANAIAAEDSYFEGWFTNGYWSYWNAQNPFGAPGADGWTSNFGANTRVMVDGDWDGWSAAVGFSATAPDVPAAVPEPGTWLLVLLAAGGGGLATRRRGLGRAATDV</sequence>
<reference evidence="3 4" key="1">
    <citation type="submission" date="2019-02" db="EMBL/GenBank/DDBJ databases">
        <title>Deep-cultivation of Planctomycetes and their phenomic and genomic characterization uncovers novel biology.</title>
        <authorList>
            <person name="Wiegand S."/>
            <person name="Jogler M."/>
            <person name="Boedeker C."/>
            <person name="Pinto D."/>
            <person name="Vollmers J."/>
            <person name="Rivas-Marin E."/>
            <person name="Kohn T."/>
            <person name="Peeters S.H."/>
            <person name="Heuer A."/>
            <person name="Rast P."/>
            <person name="Oberbeckmann S."/>
            <person name="Bunk B."/>
            <person name="Jeske O."/>
            <person name="Meyerdierks A."/>
            <person name="Storesund J.E."/>
            <person name="Kallscheuer N."/>
            <person name="Luecker S."/>
            <person name="Lage O.M."/>
            <person name="Pohl T."/>
            <person name="Merkel B.J."/>
            <person name="Hornburger P."/>
            <person name="Mueller R.-W."/>
            <person name="Bruemmer F."/>
            <person name="Labrenz M."/>
            <person name="Spormann A.M."/>
            <person name="Op den Camp H."/>
            <person name="Overmann J."/>
            <person name="Amann R."/>
            <person name="Jetten M.S.M."/>
            <person name="Mascher T."/>
            <person name="Medema M.H."/>
            <person name="Devos D.P."/>
            <person name="Kaster A.-K."/>
            <person name="Ovreas L."/>
            <person name="Rohde M."/>
            <person name="Galperin M.Y."/>
            <person name="Jogler C."/>
        </authorList>
    </citation>
    <scope>NUCLEOTIDE SEQUENCE [LARGE SCALE GENOMIC DNA]</scope>
    <source>
        <strain evidence="3 4">CA12</strain>
    </source>
</reference>
<feature type="signal peptide" evidence="1">
    <location>
        <begin position="1"/>
        <end position="34"/>
    </location>
</feature>
<keyword evidence="1" id="KW-0732">Signal</keyword>
<dbReference type="Proteomes" id="UP000318741">
    <property type="component" value="Chromosome"/>
</dbReference>
<evidence type="ECO:0000256" key="1">
    <source>
        <dbReference type="SAM" id="SignalP"/>
    </source>
</evidence>
<evidence type="ECO:0000259" key="2">
    <source>
        <dbReference type="Pfam" id="PF07589"/>
    </source>
</evidence>
<feature type="domain" description="Ice-binding protein C-terminal" evidence="2">
    <location>
        <begin position="218"/>
        <end position="242"/>
    </location>
</feature>